<reference evidence="7 8" key="1">
    <citation type="journal article" date="2012" name="Science">
        <title>The Paleozoic origin of enzymatic lignin decomposition reconstructed from 31 fungal genomes.</title>
        <authorList>
            <person name="Floudas D."/>
            <person name="Binder M."/>
            <person name="Riley R."/>
            <person name="Barry K."/>
            <person name="Blanchette R.A."/>
            <person name="Henrissat B."/>
            <person name="Martinez A.T."/>
            <person name="Otillar R."/>
            <person name="Spatafora J.W."/>
            <person name="Yadav J.S."/>
            <person name="Aerts A."/>
            <person name="Benoit I."/>
            <person name="Boyd A."/>
            <person name="Carlson A."/>
            <person name="Copeland A."/>
            <person name="Coutinho P.M."/>
            <person name="de Vries R.P."/>
            <person name="Ferreira P."/>
            <person name="Findley K."/>
            <person name="Foster B."/>
            <person name="Gaskell J."/>
            <person name="Glotzer D."/>
            <person name="Gorecki P."/>
            <person name="Heitman J."/>
            <person name="Hesse C."/>
            <person name="Hori C."/>
            <person name="Igarashi K."/>
            <person name="Jurgens J.A."/>
            <person name="Kallen N."/>
            <person name="Kersten P."/>
            <person name="Kohler A."/>
            <person name="Kuees U."/>
            <person name="Kumar T.K.A."/>
            <person name="Kuo A."/>
            <person name="LaButti K."/>
            <person name="Larrondo L.F."/>
            <person name="Lindquist E."/>
            <person name="Ling A."/>
            <person name="Lombard V."/>
            <person name="Lucas S."/>
            <person name="Lundell T."/>
            <person name="Martin R."/>
            <person name="McLaughlin D.J."/>
            <person name="Morgenstern I."/>
            <person name="Morin E."/>
            <person name="Murat C."/>
            <person name="Nagy L.G."/>
            <person name="Nolan M."/>
            <person name="Ohm R.A."/>
            <person name="Patyshakuliyeva A."/>
            <person name="Rokas A."/>
            <person name="Ruiz-Duenas F.J."/>
            <person name="Sabat G."/>
            <person name="Salamov A."/>
            <person name="Samejima M."/>
            <person name="Schmutz J."/>
            <person name="Slot J.C."/>
            <person name="St John F."/>
            <person name="Stenlid J."/>
            <person name="Sun H."/>
            <person name="Sun S."/>
            <person name="Syed K."/>
            <person name="Tsang A."/>
            <person name="Wiebenga A."/>
            <person name="Young D."/>
            <person name="Pisabarro A."/>
            <person name="Eastwood D.C."/>
            <person name="Martin F."/>
            <person name="Cullen D."/>
            <person name="Grigoriev I.V."/>
            <person name="Hibbett D.S."/>
        </authorList>
    </citation>
    <scope>NUCLEOTIDE SEQUENCE [LARGE SCALE GENOMIC DNA]</scope>
    <source>
        <strain evidence="7 8">DJM-731 SS1</strain>
    </source>
</reference>
<dbReference type="SMART" id="SM00066">
    <property type="entry name" value="GAL4"/>
    <property type="match status" value="1"/>
</dbReference>
<comment type="subcellular location">
    <subcellularLocation>
        <location evidence="1">Nucleus</location>
    </subcellularLocation>
</comment>
<dbReference type="RefSeq" id="XP_040631747.1">
    <property type="nucleotide sequence ID" value="XM_040769771.1"/>
</dbReference>
<evidence type="ECO:0000256" key="5">
    <source>
        <dbReference type="SAM" id="MobiDB-lite"/>
    </source>
</evidence>
<evidence type="ECO:0000256" key="4">
    <source>
        <dbReference type="ARBA" id="ARBA00023242"/>
    </source>
</evidence>
<dbReference type="Proteomes" id="UP000030653">
    <property type="component" value="Unassembled WGS sequence"/>
</dbReference>
<dbReference type="GO" id="GO:0008270">
    <property type="term" value="F:zinc ion binding"/>
    <property type="evidence" value="ECO:0007669"/>
    <property type="project" value="InterPro"/>
</dbReference>
<dbReference type="OrthoDB" id="4064873at2759"/>
<protein>
    <recommendedName>
        <fullName evidence="6">Zn(2)-C6 fungal-type domain-containing protein</fullName>
    </recommendedName>
</protein>
<organism evidence="7 8">
    <name type="scientific">Dacryopinax primogenitus (strain DJM 731)</name>
    <name type="common">Brown rot fungus</name>
    <dbReference type="NCBI Taxonomy" id="1858805"/>
    <lineage>
        <taxon>Eukaryota</taxon>
        <taxon>Fungi</taxon>
        <taxon>Dikarya</taxon>
        <taxon>Basidiomycota</taxon>
        <taxon>Agaricomycotina</taxon>
        <taxon>Dacrymycetes</taxon>
        <taxon>Dacrymycetales</taxon>
        <taxon>Dacrymycetaceae</taxon>
        <taxon>Dacryopinax</taxon>
    </lineage>
</organism>
<feature type="region of interest" description="Disordered" evidence="5">
    <location>
        <begin position="419"/>
        <end position="446"/>
    </location>
</feature>
<dbReference type="Pfam" id="PF04082">
    <property type="entry name" value="Fungal_trans"/>
    <property type="match status" value="1"/>
</dbReference>
<dbReference type="PANTHER" id="PTHR46910:SF3">
    <property type="entry name" value="HALOTOLERANCE PROTEIN 9-RELATED"/>
    <property type="match status" value="1"/>
</dbReference>
<feature type="compositionally biased region" description="Basic and acidic residues" evidence="5">
    <location>
        <begin position="261"/>
        <end position="272"/>
    </location>
</feature>
<dbReference type="HOGENOM" id="CLU_302678_0_0_1"/>
<gene>
    <name evidence="7" type="ORF">DACRYDRAFT_114176</name>
</gene>
<evidence type="ECO:0000313" key="8">
    <source>
        <dbReference type="Proteomes" id="UP000030653"/>
    </source>
</evidence>
<feature type="domain" description="Zn(2)-C6 fungal-type" evidence="6">
    <location>
        <begin position="77"/>
        <end position="107"/>
    </location>
</feature>
<accession>M5GG46</accession>
<evidence type="ECO:0000256" key="2">
    <source>
        <dbReference type="ARBA" id="ARBA00022723"/>
    </source>
</evidence>
<dbReference type="InterPro" id="IPR050987">
    <property type="entry name" value="AtrR-like"/>
</dbReference>
<dbReference type="CDD" id="cd12148">
    <property type="entry name" value="fungal_TF_MHR"/>
    <property type="match status" value="1"/>
</dbReference>
<keyword evidence="4" id="KW-0539">Nucleus</keyword>
<dbReference type="GO" id="GO:0005634">
    <property type="term" value="C:nucleus"/>
    <property type="evidence" value="ECO:0007669"/>
    <property type="project" value="UniProtKB-SubCell"/>
</dbReference>
<feature type="region of interest" description="Disordered" evidence="5">
    <location>
        <begin position="301"/>
        <end position="333"/>
    </location>
</feature>
<evidence type="ECO:0000256" key="3">
    <source>
        <dbReference type="ARBA" id="ARBA00023125"/>
    </source>
</evidence>
<sequence length="985" mass="111461">MDALPGSMATSPLISPFDTNPSAFPFLPVAAHHIHQSPDEQLPLINGGSSPKNNKRKRTRNEEDRPEPRRLKRTYESCARCRSKKIKCDNNSPRCKNCADANVDCQQEDRQNKTLKLRGHEELLQSQLNCCVLLLKHRDPYFDLSRLEQFISDDKIQISEEDADVLRKNSQLLRGINPSPRSRPIKDLPQRPTQGDISPNESEETYAPTYPPPPPPPPLTIPPTFIPPTFPFSDRTEFAGTKLAPTFEFDGLPPELVHGNPGDDLRGQDPRGNDLSNSAAAARSLRVDRILRESSFLIPHKARMMNDEDSPDLPDRGRTPYEGPEVPTDDPALMGDIEENQWLSRPVIRNEHPGKPPTDKEKNRVFLPKNRTEVARLVDVYFQRLNHLRPVFSSRAWFDYKLQEEYRLIDRWNAFGTLADETEKPRPPPPPEIIRRRKKGKKDEKDDDPGFLCSLYLILAISRMADIASDRQEAKRSDMKHFPVPAHFFKRAVQIKAELRVTISSLQALILMQWYLYTERHGRTLWRLVGNLVRLAIELGLHHDPIDSGDTFDPDEIEDRRRLWWIVLVQDRGTSVLLGRPIGIGENDYNTHKPESETNFDIGLEITHIQAQICDTLYRPGKISGEELFKFANGINTKLVQMRDALPPEYHFYTKDTENWGDQQKMVLLANLSQEQGLTLLKYMIARIMLLRAIFTAEDISEHQRMRALRDALISAHNVLVIHSALLQFTDCAFFVSPIPIQIAAMVVIYAKANTNFLTRPESPTPEHIAREDVCLALRMIPQFRWRWGRRDSHGGHPLMNFTSEAVFGPILHAFGPPNPPMLIAEHHFTEPDDTIPITSGTSPLSGGMLSPMDTLKNVQGFENRKAILNIVSSLFLGTTPSVAHPDALEIDESLLNADWRHGRLAGFSQEKMSHLDEGNVNAEGSGVPEGFDLQLLLATAPIKSDGSMIPSLRLNADWMPVVTAPEKMQEILATHPISSITSMG</sequence>
<dbReference type="PROSITE" id="PS00463">
    <property type="entry name" value="ZN2_CY6_FUNGAL_1"/>
    <property type="match status" value="1"/>
</dbReference>
<name>M5GG46_DACPD</name>
<dbReference type="SMART" id="SM00906">
    <property type="entry name" value="Fungal_trans"/>
    <property type="match status" value="1"/>
</dbReference>
<keyword evidence="2" id="KW-0479">Metal-binding</keyword>
<dbReference type="GO" id="GO:0003677">
    <property type="term" value="F:DNA binding"/>
    <property type="evidence" value="ECO:0007669"/>
    <property type="project" value="UniProtKB-KW"/>
</dbReference>
<dbReference type="STRING" id="1858805.M5GG46"/>
<evidence type="ECO:0000259" key="6">
    <source>
        <dbReference type="PROSITE" id="PS50048"/>
    </source>
</evidence>
<dbReference type="GO" id="GO:0000981">
    <property type="term" value="F:DNA-binding transcription factor activity, RNA polymerase II-specific"/>
    <property type="evidence" value="ECO:0007669"/>
    <property type="project" value="InterPro"/>
</dbReference>
<dbReference type="SUPFAM" id="SSF57701">
    <property type="entry name" value="Zn2/Cys6 DNA-binding domain"/>
    <property type="match status" value="1"/>
</dbReference>
<dbReference type="OMA" id="CQLRIRL"/>
<feature type="region of interest" description="Disordered" evidence="5">
    <location>
        <begin position="39"/>
        <end position="69"/>
    </location>
</feature>
<proteinExistence type="predicted"/>
<evidence type="ECO:0000313" key="7">
    <source>
        <dbReference type="EMBL" id="EJU04853.1"/>
    </source>
</evidence>
<dbReference type="Pfam" id="PF00172">
    <property type="entry name" value="Zn_clus"/>
    <property type="match status" value="1"/>
</dbReference>
<dbReference type="AlphaFoldDB" id="M5GG46"/>
<dbReference type="PANTHER" id="PTHR46910">
    <property type="entry name" value="TRANSCRIPTION FACTOR PDR1"/>
    <property type="match status" value="1"/>
</dbReference>
<keyword evidence="8" id="KW-1185">Reference proteome</keyword>
<dbReference type="GO" id="GO:0006351">
    <property type="term" value="P:DNA-templated transcription"/>
    <property type="evidence" value="ECO:0007669"/>
    <property type="project" value="InterPro"/>
</dbReference>
<dbReference type="InterPro" id="IPR036864">
    <property type="entry name" value="Zn2-C6_fun-type_DNA-bd_sf"/>
</dbReference>
<dbReference type="GeneID" id="63684833"/>
<feature type="compositionally biased region" description="Polar residues" evidence="5">
    <location>
        <begin position="191"/>
        <end position="200"/>
    </location>
</feature>
<keyword evidence="3" id="KW-0238">DNA-binding</keyword>
<feature type="compositionally biased region" description="Basic and acidic residues" evidence="5">
    <location>
        <begin position="60"/>
        <end position="69"/>
    </location>
</feature>
<dbReference type="CDD" id="cd00067">
    <property type="entry name" value="GAL4"/>
    <property type="match status" value="1"/>
</dbReference>
<evidence type="ECO:0000256" key="1">
    <source>
        <dbReference type="ARBA" id="ARBA00004123"/>
    </source>
</evidence>
<feature type="region of interest" description="Disordered" evidence="5">
    <location>
        <begin position="171"/>
        <end position="280"/>
    </location>
</feature>
<dbReference type="Gene3D" id="4.10.240.10">
    <property type="entry name" value="Zn(2)-C6 fungal-type DNA-binding domain"/>
    <property type="match status" value="1"/>
</dbReference>
<dbReference type="InterPro" id="IPR007219">
    <property type="entry name" value="XnlR_reg_dom"/>
</dbReference>
<dbReference type="InterPro" id="IPR001138">
    <property type="entry name" value="Zn2Cys6_DnaBD"/>
</dbReference>
<dbReference type="EMBL" id="JH795857">
    <property type="protein sequence ID" value="EJU04853.1"/>
    <property type="molecule type" value="Genomic_DNA"/>
</dbReference>
<dbReference type="PROSITE" id="PS50048">
    <property type="entry name" value="ZN2_CY6_FUNGAL_2"/>
    <property type="match status" value="1"/>
</dbReference>
<feature type="compositionally biased region" description="Pro residues" evidence="5">
    <location>
        <begin position="209"/>
        <end position="230"/>
    </location>
</feature>